<keyword evidence="7" id="KW-1185">Reference proteome</keyword>
<dbReference type="InterPro" id="IPR023367">
    <property type="entry name" value="Peptidase_M42_dom2"/>
</dbReference>
<dbReference type="PANTHER" id="PTHR32481">
    <property type="entry name" value="AMINOPEPTIDASE"/>
    <property type="match status" value="1"/>
</dbReference>
<dbReference type="SUPFAM" id="SSF53187">
    <property type="entry name" value="Zn-dependent exopeptidases"/>
    <property type="match status" value="2"/>
</dbReference>
<keyword evidence="5" id="KW-0378">Hydrolase</keyword>
<comment type="similarity">
    <text evidence="1">Belongs to the peptidase M42 family.</text>
</comment>
<evidence type="ECO:0000256" key="5">
    <source>
        <dbReference type="ARBA" id="ARBA00022801"/>
    </source>
</evidence>
<feature type="non-terminal residue" evidence="6">
    <location>
        <position position="386"/>
    </location>
</feature>
<evidence type="ECO:0000313" key="7">
    <source>
        <dbReference type="Proteomes" id="UP000567293"/>
    </source>
</evidence>
<dbReference type="PANTHER" id="PTHR32481:SF0">
    <property type="entry name" value="AMINOPEPTIDASE YPDE-RELATED"/>
    <property type="match status" value="1"/>
</dbReference>
<comment type="caution">
    <text evidence="6">The sequence shown here is derived from an EMBL/GenBank/DDBJ whole genome shotgun (WGS) entry which is preliminary data.</text>
</comment>
<protein>
    <recommendedName>
        <fullName evidence="8">Peptidase M42</fullName>
    </recommendedName>
</protein>
<keyword evidence="2" id="KW-0031">Aminopeptidase</keyword>
<organism evidence="6 7">
    <name type="scientific">Candidatus Acidiferrum panamense</name>
    <dbReference type="NCBI Taxonomy" id="2741543"/>
    <lineage>
        <taxon>Bacteria</taxon>
        <taxon>Pseudomonadati</taxon>
        <taxon>Acidobacteriota</taxon>
        <taxon>Terriglobia</taxon>
        <taxon>Candidatus Acidiferrales</taxon>
        <taxon>Candidatus Acidiferrum</taxon>
    </lineage>
</organism>
<keyword evidence="3" id="KW-0645">Protease</keyword>
<dbReference type="GO" id="GO:0046872">
    <property type="term" value="F:metal ion binding"/>
    <property type="evidence" value="ECO:0007669"/>
    <property type="project" value="UniProtKB-KW"/>
</dbReference>
<gene>
    <name evidence="6" type="ORF">HRJ53_23615</name>
</gene>
<dbReference type="Gene3D" id="2.40.30.40">
    <property type="entry name" value="Peptidase M42, domain 2"/>
    <property type="match status" value="1"/>
</dbReference>
<evidence type="ECO:0000313" key="6">
    <source>
        <dbReference type="EMBL" id="MBA0087985.1"/>
    </source>
</evidence>
<dbReference type="GO" id="GO:0004177">
    <property type="term" value="F:aminopeptidase activity"/>
    <property type="evidence" value="ECO:0007669"/>
    <property type="project" value="UniProtKB-KW"/>
</dbReference>
<name>A0A7V8NVF9_9BACT</name>
<evidence type="ECO:0000256" key="2">
    <source>
        <dbReference type="ARBA" id="ARBA00022438"/>
    </source>
</evidence>
<dbReference type="EMBL" id="JACDQQ010002278">
    <property type="protein sequence ID" value="MBA0087985.1"/>
    <property type="molecule type" value="Genomic_DNA"/>
</dbReference>
<proteinExistence type="inferred from homology"/>
<dbReference type="InterPro" id="IPR051464">
    <property type="entry name" value="Peptidase_M42_aminopept"/>
</dbReference>
<sequence>DEPGYVVSEITPEGYVRVQRLPQAAPSPVFDTLHFAQPIWVMTRAGKKVPGVFAGLSIHLQPARVNSPKMNHPDEMYVDIGATSAADVRAAGVDLLDPIALQRKRFPIGQSGEAGPSAGDRFGPTVLSQLLERIKDTQAKGTTTVAFLTQQWIGGRGLNRLLEETKPDEMIFVGRIATSGKSVANAGTTALTPGDGVLLGVEDASAPLTGLPSEIKALAQADGERLTAVNASLPRITGYAKPNGFPERFAQLGIPTLWPVTPGESISAGDRGNLERLLEAYLHVPKPSTGGVRGGSAGGIVEISDLQALVDAYGASGHEENVRKAVLDRLEPRLLKDAETDAHGNLILHLGDRKPDAKSPRIAFVAHMDEIGYEVKKIEDDGRLFV</sequence>
<dbReference type="Gene3D" id="3.40.630.10">
    <property type="entry name" value="Zn peptidases"/>
    <property type="match status" value="2"/>
</dbReference>
<evidence type="ECO:0000256" key="1">
    <source>
        <dbReference type="ARBA" id="ARBA00006272"/>
    </source>
</evidence>
<reference evidence="6" key="1">
    <citation type="submission" date="2020-06" db="EMBL/GenBank/DDBJ databases">
        <title>Legume-microbial interactions unlock mineral nutrients during tropical forest succession.</title>
        <authorList>
            <person name="Epihov D.Z."/>
        </authorList>
    </citation>
    <scope>NUCLEOTIDE SEQUENCE [LARGE SCALE GENOMIC DNA]</scope>
    <source>
        <strain evidence="6">Pan2503</strain>
    </source>
</reference>
<dbReference type="AlphaFoldDB" id="A0A7V8NVF9"/>
<dbReference type="Proteomes" id="UP000567293">
    <property type="component" value="Unassembled WGS sequence"/>
</dbReference>
<feature type="non-terminal residue" evidence="6">
    <location>
        <position position="1"/>
    </location>
</feature>
<dbReference type="InterPro" id="IPR008007">
    <property type="entry name" value="Peptidase_M42"/>
</dbReference>
<evidence type="ECO:0000256" key="4">
    <source>
        <dbReference type="ARBA" id="ARBA00022723"/>
    </source>
</evidence>
<evidence type="ECO:0000256" key="3">
    <source>
        <dbReference type="ARBA" id="ARBA00022670"/>
    </source>
</evidence>
<accession>A0A7V8NVF9</accession>
<dbReference type="SUPFAM" id="SSF101821">
    <property type="entry name" value="Aminopeptidase/glucanase lid domain"/>
    <property type="match status" value="1"/>
</dbReference>
<dbReference type="Pfam" id="PF05343">
    <property type="entry name" value="Peptidase_M42"/>
    <property type="match status" value="2"/>
</dbReference>
<keyword evidence="4" id="KW-0479">Metal-binding</keyword>
<dbReference type="GO" id="GO:0006508">
    <property type="term" value="P:proteolysis"/>
    <property type="evidence" value="ECO:0007669"/>
    <property type="project" value="UniProtKB-KW"/>
</dbReference>
<evidence type="ECO:0008006" key="8">
    <source>
        <dbReference type="Google" id="ProtNLM"/>
    </source>
</evidence>